<evidence type="ECO:0000256" key="4">
    <source>
        <dbReference type="ARBA" id="ARBA00023014"/>
    </source>
</evidence>
<gene>
    <name evidence="8" type="ORF">AZI86_05385</name>
</gene>
<dbReference type="InterPro" id="IPR005025">
    <property type="entry name" value="FMN_Rdtase-like_dom"/>
</dbReference>
<dbReference type="GO" id="GO:0046872">
    <property type="term" value="F:metal ion binding"/>
    <property type="evidence" value="ECO:0007669"/>
    <property type="project" value="UniProtKB-KW"/>
</dbReference>
<dbReference type="Proteomes" id="UP000075320">
    <property type="component" value="Unassembled WGS sequence"/>
</dbReference>
<dbReference type="AlphaFoldDB" id="A0A150WPX6"/>
<keyword evidence="1" id="KW-0001">2Fe-2S</keyword>
<evidence type="ECO:0000256" key="2">
    <source>
        <dbReference type="ARBA" id="ARBA00022723"/>
    </source>
</evidence>
<protein>
    <submittedName>
        <fullName evidence="8">(2Fe-2S)-binding protein</fullName>
    </submittedName>
</protein>
<dbReference type="InterPro" id="IPR036922">
    <property type="entry name" value="Rieske_2Fe-2S_sf"/>
</dbReference>
<comment type="caution">
    <text evidence="8">The sequence shown here is derived from an EMBL/GenBank/DDBJ whole genome shotgun (WGS) entry which is preliminary data.</text>
</comment>
<comment type="similarity">
    <text evidence="6">Belongs to the bacterial ring-hydroxylating dioxygenase ferredoxin component family.</text>
</comment>
<evidence type="ECO:0000256" key="3">
    <source>
        <dbReference type="ARBA" id="ARBA00023004"/>
    </source>
</evidence>
<evidence type="ECO:0000256" key="6">
    <source>
        <dbReference type="ARBA" id="ARBA00038001"/>
    </source>
</evidence>
<comment type="cofactor">
    <cofactor evidence="5">
        <name>[2Fe-2S] cluster</name>
        <dbReference type="ChEBI" id="CHEBI:190135"/>
    </cofactor>
</comment>
<reference evidence="8 9" key="1">
    <citation type="submission" date="2016-03" db="EMBL/GenBank/DDBJ databases">
        <authorList>
            <person name="Ploux O."/>
        </authorList>
    </citation>
    <scope>NUCLEOTIDE SEQUENCE [LARGE SCALE GENOMIC DNA]</scope>
    <source>
        <strain evidence="8 9">R0</strain>
    </source>
</reference>
<dbReference type="RefSeq" id="WP_061834044.1">
    <property type="nucleotide sequence ID" value="NZ_LUKE01000001.1"/>
</dbReference>
<dbReference type="CDD" id="cd03467">
    <property type="entry name" value="Rieske"/>
    <property type="match status" value="1"/>
</dbReference>
<evidence type="ECO:0000259" key="7">
    <source>
        <dbReference type="PROSITE" id="PS51296"/>
    </source>
</evidence>
<dbReference type="GO" id="GO:0051537">
    <property type="term" value="F:2 iron, 2 sulfur cluster binding"/>
    <property type="evidence" value="ECO:0007669"/>
    <property type="project" value="UniProtKB-KW"/>
</dbReference>
<dbReference type="PANTHER" id="PTHR21496">
    <property type="entry name" value="FERREDOXIN-RELATED"/>
    <property type="match status" value="1"/>
</dbReference>
<dbReference type="PROSITE" id="PS51296">
    <property type="entry name" value="RIESKE"/>
    <property type="match status" value="1"/>
</dbReference>
<dbReference type="Pfam" id="PF00355">
    <property type="entry name" value="Rieske"/>
    <property type="match status" value="1"/>
</dbReference>
<proteinExistence type="inferred from homology"/>
<feature type="domain" description="Rieske" evidence="7">
    <location>
        <begin position="7"/>
        <end position="114"/>
    </location>
</feature>
<dbReference type="InterPro" id="IPR017941">
    <property type="entry name" value="Rieske_2Fe-2S"/>
</dbReference>
<evidence type="ECO:0000256" key="1">
    <source>
        <dbReference type="ARBA" id="ARBA00022714"/>
    </source>
</evidence>
<evidence type="ECO:0000313" key="8">
    <source>
        <dbReference type="EMBL" id="KYG66480.1"/>
    </source>
</evidence>
<dbReference type="GO" id="GO:0016491">
    <property type="term" value="F:oxidoreductase activity"/>
    <property type="evidence" value="ECO:0007669"/>
    <property type="project" value="InterPro"/>
</dbReference>
<sequence>MFGSADWISLGNTEELVKELETTGFLKEVTLQEKRIVISYHEGQFGAVHARCNHMGGPLAKGKLKKGCMECPWHYWEFHHQSGEAMNRAHEPLASHGGKLSTYPLKIESGILYINVAGETERIKPHYNPMQDVAREPKRAPGPIRVLGISTTAMDKEHPRYSTSEELLKSTLKKAETELGLETQFLALSELNFRHCEGFYSKSEKACTWPCSITKMDPKDEMVKIYEGLVHWADVVLLASPIRWGSASSLYYKMAERLNAVQNQITLRDRVLIKDKVAGFIITGGQDNIQAVAGHMLMFFGELGFISPPFPFVAHSLGWSSEDMEANMDIVQKSEYLHNQSYELLQRSVDLSRRTLNLI</sequence>
<dbReference type="InterPro" id="IPR029039">
    <property type="entry name" value="Flavoprotein-like_sf"/>
</dbReference>
<evidence type="ECO:0000313" key="9">
    <source>
        <dbReference type="Proteomes" id="UP000075320"/>
    </source>
</evidence>
<name>A0A150WPX6_BDEBC</name>
<dbReference type="EMBL" id="LUKE01000001">
    <property type="protein sequence ID" value="KYG66480.1"/>
    <property type="molecule type" value="Genomic_DNA"/>
</dbReference>
<keyword evidence="9" id="KW-1185">Reference proteome</keyword>
<dbReference type="Gene3D" id="2.102.10.10">
    <property type="entry name" value="Rieske [2Fe-2S] iron-sulphur domain"/>
    <property type="match status" value="1"/>
</dbReference>
<dbReference type="SUPFAM" id="SSF52218">
    <property type="entry name" value="Flavoproteins"/>
    <property type="match status" value="1"/>
</dbReference>
<accession>A0A150WPX6</accession>
<dbReference type="PANTHER" id="PTHR21496:SF0">
    <property type="entry name" value="RIESKE DOMAIN-CONTAINING PROTEIN"/>
    <property type="match status" value="1"/>
</dbReference>
<dbReference type="Pfam" id="PF03358">
    <property type="entry name" value="FMN_red"/>
    <property type="match status" value="1"/>
</dbReference>
<dbReference type="Gene3D" id="3.40.50.360">
    <property type="match status" value="1"/>
</dbReference>
<keyword evidence="3" id="KW-0408">Iron</keyword>
<dbReference type="SUPFAM" id="SSF50022">
    <property type="entry name" value="ISP domain"/>
    <property type="match status" value="1"/>
</dbReference>
<evidence type="ECO:0000256" key="5">
    <source>
        <dbReference type="ARBA" id="ARBA00034078"/>
    </source>
</evidence>
<organism evidence="8 9">
    <name type="scientific">Bdellovibrio bacteriovorus</name>
    <dbReference type="NCBI Taxonomy" id="959"/>
    <lineage>
        <taxon>Bacteria</taxon>
        <taxon>Pseudomonadati</taxon>
        <taxon>Bdellovibrionota</taxon>
        <taxon>Bdellovibrionia</taxon>
        <taxon>Bdellovibrionales</taxon>
        <taxon>Pseudobdellovibrionaceae</taxon>
        <taxon>Bdellovibrio</taxon>
    </lineage>
</organism>
<keyword evidence="2" id="KW-0479">Metal-binding</keyword>
<keyword evidence="4" id="KW-0411">Iron-sulfur</keyword>